<evidence type="ECO:0000313" key="5">
    <source>
        <dbReference type="Proteomes" id="UP000826234"/>
    </source>
</evidence>
<sequence>MQNYRATLSSQTLPKRLRLEFQKPMKEECLGSLDEEGEPLTAAKGEIYEETQQNTEAEISPLGKDSHIGIQDSSCHSSLLPSEGQERDHTVVKEEPMDLKEPNLPLQIIKRSLSRPGQKTIMWQVLQEDDGNASYLGDGKGRQVKMENSQCGEDEPVQNPKTALQMGQEKVLEIAEMCKEQHESKMAHRKQSVELEEECTGLVRDPTVAIHHPSKVPTRGEMTMPSKYDQTYHHNADIDIIPNREDHDEYSISEENFCQNLFSDSHQQKSAEKFKCELPEDMNGEVEDPRRIHSQLQELCHQWLKPERRNKEQILELLILEQFLASLPPDLQSWIRAGGPESCSQVVALMENFMEPVDLKETVPSVQTDWQNLTQPSQQTIVWQILQEDEGHVDSLGDSMGGQVKLENSQYGQNELDDIPQTTPQKIQGNVQGVCEERWKSKSDKRKYALKTAKEYVQRQEGLTAAVDPHSKVYTKEEVLLFSICDRHSHYGPDVDMIHTREDCVEQFMSGESIQQYSYSDKHQEIVTRDNKSQLTELGNK</sequence>
<dbReference type="Gene3D" id="1.10.4020.10">
    <property type="entry name" value="DNA breaking-rejoining enzymes"/>
    <property type="match status" value="1"/>
</dbReference>
<dbReference type="PROSITE" id="PS50804">
    <property type="entry name" value="SCAN_BOX"/>
    <property type="match status" value="1"/>
</dbReference>
<dbReference type="PANTHER" id="PTHR45935:SF15">
    <property type="entry name" value="SCAN BOX DOMAIN-CONTAINING PROTEIN"/>
    <property type="match status" value="1"/>
</dbReference>
<dbReference type="SUPFAM" id="SSF47353">
    <property type="entry name" value="Retrovirus capsid dimerization domain-like"/>
    <property type="match status" value="1"/>
</dbReference>
<feature type="domain" description="SCAN box" evidence="3">
    <location>
        <begin position="285"/>
        <end position="353"/>
    </location>
</feature>
<dbReference type="InterPro" id="IPR003309">
    <property type="entry name" value="SCAN_dom"/>
</dbReference>
<dbReference type="Proteomes" id="UP000826234">
    <property type="component" value="Unassembled WGS sequence"/>
</dbReference>
<dbReference type="Pfam" id="PF02023">
    <property type="entry name" value="SCAN"/>
    <property type="match status" value="1"/>
</dbReference>
<dbReference type="EMBL" id="JAIPUX010000439">
    <property type="protein sequence ID" value="KAH0630563.1"/>
    <property type="molecule type" value="Genomic_DNA"/>
</dbReference>
<comment type="caution">
    <text evidence="4">The sequence shown here is derived from an EMBL/GenBank/DDBJ whole genome shotgun (WGS) entry which is preliminary data.</text>
</comment>
<dbReference type="PANTHER" id="PTHR45935">
    <property type="entry name" value="PROTEIN ZBED8-RELATED"/>
    <property type="match status" value="1"/>
</dbReference>
<protein>
    <recommendedName>
        <fullName evidence="3">SCAN box domain-containing protein</fullName>
    </recommendedName>
</protein>
<dbReference type="SMART" id="SM00431">
    <property type="entry name" value="SCAN"/>
    <property type="match status" value="1"/>
</dbReference>
<evidence type="ECO:0000313" key="4">
    <source>
        <dbReference type="EMBL" id="KAH0630563.1"/>
    </source>
</evidence>
<evidence type="ECO:0000256" key="1">
    <source>
        <dbReference type="ARBA" id="ARBA00023242"/>
    </source>
</evidence>
<feature type="region of interest" description="Disordered" evidence="2">
    <location>
        <begin position="63"/>
        <end position="88"/>
    </location>
</feature>
<reference evidence="4 5" key="1">
    <citation type="journal article" date="2022" name="Gigascience">
        <title>A chromosome-level genome assembly and annotation of the desert horned lizard, Phrynosoma platyrhinos, provides insight into chromosomal rearrangements among reptiles.</title>
        <authorList>
            <person name="Koochekian N."/>
            <person name="Ascanio A."/>
            <person name="Farleigh K."/>
            <person name="Card D.C."/>
            <person name="Schield D.R."/>
            <person name="Castoe T.A."/>
            <person name="Jezkova T."/>
        </authorList>
    </citation>
    <scope>NUCLEOTIDE SEQUENCE [LARGE SCALE GENOMIC DNA]</scope>
    <source>
        <strain evidence="4">NK-2021</strain>
    </source>
</reference>
<keyword evidence="5" id="KW-1185">Reference proteome</keyword>
<accession>A0ABQ7TN37</accession>
<keyword evidence="1" id="KW-0539">Nucleus</keyword>
<evidence type="ECO:0000259" key="3">
    <source>
        <dbReference type="PROSITE" id="PS50804"/>
    </source>
</evidence>
<evidence type="ECO:0000256" key="2">
    <source>
        <dbReference type="SAM" id="MobiDB-lite"/>
    </source>
</evidence>
<organism evidence="4 5">
    <name type="scientific">Phrynosoma platyrhinos</name>
    <name type="common">Desert horned lizard</name>
    <dbReference type="NCBI Taxonomy" id="52577"/>
    <lineage>
        <taxon>Eukaryota</taxon>
        <taxon>Metazoa</taxon>
        <taxon>Chordata</taxon>
        <taxon>Craniata</taxon>
        <taxon>Vertebrata</taxon>
        <taxon>Euteleostomi</taxon>
        <taxon>Lepidosauria</taxon>
        <taxon>Squamata</taxon>
        <taxon>Bifurcata</taxon>
        <taxon>Unidentata</taxon>
        <taxon>Episquamata</taxon>
        <taxon>Toxicofera</taxon>
        <taxon>Iguania</taxon>
        <taxon>Phrynosomatidae</taxon>
        <taxon>Phrynosomatinae</taxon>
        <taxon>Phrynosoma</taxon>
    </lineage>
</organism>
<proteinExistence type="predicted"/>
<name>A0ABQ7TN37_PHRPL</name>
<feature type="compositionally biased region" description="Polar residues" evidence="2">
    <location>
        <begin position="71"/>
        <end position="80"/>
    </location>
</feature>
<dbReference type="InterPro" id="IPR038269">
    <property type="entry name" value="SCAN_sf"/>
</dbReference>
<dbReference type="InterPro" id="IPR050916">
    <property type="entry name" value="SCAN-C2H2_zinc_finger"/>
</dbReference>
<feature type="non-terminal residue" evidence="4">
    <location>
        <position position="541"/>
    </location>
</feature>
<gene>
    <name evidence="4" type="ORF">JD844_013737</name>
</gene>